<protein>
    <submittedName>
        <fullName evidence="8">Cation efflux protein</fullName>
    </submittedName>
</protein>
<evidence type="ECO:0000313" key="8">
    <source>
        <dbReference type="EMBL" id="KEZ78925.1"/>
    </source>
</evidence>
<dbReference type="InterPro" id="IPR002524">
    <property type="entry name" value="Cation_efflux"/>
</dbReference>
<gene>
    <name evidence="8" type="ORF">C41B8_02307</name>
</gene>
<evidence type="ECO:0000313" key="9">
    <source>
        <dbReference type="Proteomes" id="UP000028302"/>
    </source>
</evidence>
<dbReference type="InterPro" id="IPR058533">
    <property type="entry name" value="Cation_efflux_TM"/>
</dbReference>
<dbReference type="InterPro" id="IPR027469">
    <property type="entry name" value="Cation_efflux_TMD_sf"/>
</dbReference>
<comment type="caution">
    <text evidence="8">The sequence shown here is derived from an EMBL/GenBank/DDBJ whole genome shotgun (WGS) entry which is preliminary data.</text>
</comment>
<keyword evidence="3" id="KW-0864">Zinc transport</keyword>
<dbReference type="Pfam" id="PF01545">
    <property type="entry name" value="Cation_efflux"/>
    <property type="match status" value="1"/>
</dbReference>
<dbReference type="OrthoDB" id="9799649at2"/>
<keyword evidence="3" id="KW-0862">Zinc</keyword>
<dbReference type="PANTHER" id="PTHR11562:SF17">
    <property type="entry name" value="RE54080P-RELATED"/>
    <property type="match status" value="1"/>
</dbReference>
<organism evidence="8 9">
    <name type="scientific">Salinisphaera hydrothermalis (strain C41B8)</name>
    <dbReference type="NCBI Taxonomy" id="1304275"/>
    <lineage>
        <taxon>Bacteria</taxon>
        <taxon>Pseudomonadati</taxon>
        <taxon>Pseudomonadota</taxon>
        <taxon>Gammaproteobacteria</taxon>
        <taxon>Salinisphaerales</taxon>
        <taxon>Salinisphaeraceae</taxon>
        <taxon>Salinisphaera</taxon>
    </lineage>
</organism>
<accession>A0A084IQE1</accession>
<dbReference type="GO" id="GO:0005385">
    <property type="term" value="F:zinc ion transmembrane transporter activity"/>
    <property type="evidence" value="ECO:0007669"/>
    <property type="project" value="TreeGrafter"/>
</dbReference>
<evidence type="ECO:0000256" key="1">
    <source>
        <dbReference type="ARBA" id="ARBA00004141"/>
    </source>
</evidence>
<evidence type="ECO:0000259" key="7">
    <source>
        <dbReference type="Pfam" id="PF01545"/>
    </source>
</evidence>
<dbReference type="RefSeq" id="WP_037333458.1">
    <property type="nucleotide sequence ID" value="NZ_APNK01000002.1"/>
</dbReference>
<keyword evidence="9" id="KW-1185">Reference proteome</keyword>
<dbReference type="STRING" id="1304275.C41B8_02307"/>
<keyword evidence="5 6" id="KW-0472">Membrane</keyword>
<dbReference type="GO" id="GO:0005886">
    <property type="term" value="C:plasma membrane"/>
    <property type="evidence" value="ECO:0007669"/>
    <property type="project" value="TreeGrafter"/>
</dbReference>
<dbReference type="SUPFAM" id="SSF161111">
    <property type="entry name" value="Cation efflux protein transmembrane domain-like"/>
    <property type="match status" value="1"/>
</dbReference>
<dbReference type="AlphaFoldDB" id="A0A084IQE1"/>
<reference evidence="8 9" key="1">
    <citation type="submission" date="2013-03" db="EMBL/GenBank/DDBJ databases">
        <title>Salinisphaera hydrothermalis C41B8 Genome Sequencing.</title>
        <authorList>
            <person name="Li C."/>
            <person name="Lai Q."/>
            <person name="Shao Z."/>
        </authorList>
    </citation>
    <scope>NUCLEOTIDE SEQUENCE [LARGE SCALE GENOMIC DNA]</scope>
    <source>
        <strain evidence="8 9">C41B8</strain>
    </source>
</reference>
<dbReference type="PANTHER" id="PTHR11562">
    <property type="entry name" value="CATION EFFLUX PROTEIN/ ZINC TRANSPORTER"/>
    <property type="match status" value="1"/>
</dbReference>
<feature type="transmembrane region" description="Helical" evidence="6">
    <location>
        <begin position="169"/>
        <end position="187"/>
    </location>
</feature>
<proteinExistence type="predicted"/>
<name>A0A084IQE1_SALHC</name>
<dbReference type="InterPro" id="IPR050681">
    <property type="entry name" value="CDF/SLC30A"/>
</dbReference>
<dbReference type="eggNOG" id="COG1230">
    <property type="taxonomic scope" value="Bacteria"/>
</dbReference>
<evidence type="ECO:0000256" key="3">
    <source>
        <dbReference type="ARBA" id="ARBA00022906"/>
    </source>
</evidence>
<comment type="subcellular location">
    <subcellularLocation>
        <location evidence="1">Membrane</location>
        <topology evidence="1">Multi-pass membrane protein</topology>
    </subcellularLocation>
</comment>
<keyword evidence="3" id="KW-0813">Transport</keyword>
<keyword evidence="3" id="KW-0406">Ion transport</keyword>
<feature type="transmembrane region" description="Helical" evidence="6">
    <location>
        <begin position="18"/>
        <end position="39"/>
    </location>
</feature>
<keyword evidence="2 6" id="KW-0812">Transmembrane</keyword>
<dbReference type="EMBL" id="APNK01000002">
    <property type="protein sequence ID" value="KEZ78925.1"/>
    <property type="molecule type" value="Genomic_DNA"/>
</dbReference>
<evidence type="ECO:0000256" key="5">
    <source>
        <dbReference type="ARBA" id="ARBA00023136"/>
    </source>
</evidence>
<dbReference type="Gene3D" id="1.20.1510.10">
    <property type="entry name" value="Cation efflux protein transmembrane domain"/>
    <property type="match status" value="1"/>
</dbReference>
<dbReference type="Proteomes" id="UP000028302">
    <property type="component" value="Unassembled WGS sequence"/>
</dbReference>
<evidence type="ECO:0000256" key="6">
    <source>
        <dbReference type="SAM" id="Phobius"/>
    </source>
</evidence>
<feature type="domain" description="Cation efflux protein transmembrane" evidence="7">
    <location>
        <begin position="23"/>
        <end position="194"/>
    </location>
</feature>
<feature type="transmembrane region" description="Helical" evidence="6">
    <location>
        <begin position="108"/>
        <end position="129"/>
    </location>
</feature>
<dbReference type="NCBIfam" id="TIGR01297">
    <property type="entry name" value="CDF"/>
    <property type="match status" value="1"/>
</dbReference>
<feature type="transmembrane region" description="Helical" evidence="6">
    <location>
        <begin position="141"/>
        <end position="163"/>
    </location>
</feature>
<evidence type="ECO:0000256" key="4">
    <source>
        <dbReference type="ARBA" id="ARBA00022989"/>
    </source>
</evidence>
<keyword evidence="4 6" id="KW-1133">Transmembrane helix</keyword>
<dbReference type="PATRIC" id="fig|1304275.5.peg.468"/>
<evidence type="ECO:0000256" key="2">
    <source>
        <dbReference type="ARBA" id="ARBA00022692"/>
    </source>
</evidence>
<sequence>MADCGCEFEAKDQAQQKALYWLLAINGVMFLAEFAIGLLGGSTALIADSLDNFADAAVYSAGLYAVGRAAQHKARAASIGGVVQILLALFAVGEVVRRTLMGSNPEPSYMVLMGVAALVANTACLLIIARHRQGDVHMRASWIFSANDVIANVGVIIGGALVYYFDTRYPDLIIGLVVGFIVLRGGVRILKDARQTRDELQASSPSEAL</sequence>